<keyword evidence="2" id="KW-0808">Transferase</keyword>
<dbReference type="GO" id="GO:0016740">
    <property type="term" value="F:transferase activity"/>
    <property type="evidence" value="ECO:0007669"/>
    <property type="project" value="UniProtKB-KW"/>
</dbReference>
<evidence type="ECO:0000256" key="4">
    <source>
        <dbReference type="ARBA" id="ARBA00038314"/>
    </source>
</evidence>
<evidence type="ECO:0000313" key="5">
    <source>
        <dbReference type="EMBL" id="TFK91946.1"/>
    </source>
</evidence>
<organism evidence="5 6">
    <name type="scientific">Polyporus arcularius HHB13444</name>
    <dbReference type="NCBI Taxonomy" id="1314778"/>
    <lineage>
        <taxon>Eukaryota</taxon>
        <taxon>Fungi</taxon>
        <taxon>Dikarya</taxon>
        <taxon>Basidiomycota</taxon>
        <taxon>Agaricomycotina</taxon>
        <taxon>Agaricomycetes</taxon>
        <taxon>Polyporales</taxon>
        <taxon>Polyporaceae</taxon>
        <taxon>Polyporus</taxon>
    </lineage>
</organism>
<evidence type="ECO:0000256" key="1">
    <source>
        <dbReference type="ARBA" id="ARBA00005179"/>
    </source>
</evidence>
<evidence type="ECO:0000256" key="2">
    <source>
        <dbReference type="ARBA" id="ARBA00022679"/>
    </source>
</evidence>
<dbReference type="Gene3D" id="3.40.50.150">
    <property type="entry name" value="Vaccinia Virus protein VP39"/>
    <property type="match status" value="1"/>
</dbReference>
<dbReference type="Proteomes" id="UP000308197">
    <property type="component" value="Unassembled WGS sequence"/>
</dbReference>
<protein>
    <recommendedName>
        <fullName evidence="7">Methyltransferase domain-containing protein</fullName>
    </recommendedName>
</protein>
<dbReference type="SUPFAM" id="SSF53335">
    <property type="entry name" value="S-adenosyl-L-methionine-dependent methyltransferases"/>
    <property type="match status" value="1"/>
</dbReference>
<dbReference type="InterPro" id="IPR029063">
    <property type="entry name" value="SAM-dependent_MTases_sf"/>
</dbReference>
<comment type="similarity">
    <text evidence="4">Belongs to the class I-like SAM-binding methyltransferase superfamily.</text>
</comment>
<evidence type="ECO:0000256" key="3">
    <source>
        <dbReference type="ARBA" id="ARBA00022691"/>
    </source>
</evidence>
<keyword evidence="3" id="KW-0949">S-adenosyl-L-methionine</keyword>
<proteinExistence type="inferred from homology"/>
<dbReference type="EMBL" id="ML211008">
    <property type="protein sequence ID" value="TFK91946.1"/>
    <property type="molecule type" value="Genomic_DNA"/>
</dbReference>
<reference evidence="5 6" key="1">
    <citation type="journal article" date="2019" name="Nat. Ecol. Evol.">
        <title>Megaphylogeny resolves global patterns of mushroom evolution.</title>
        <authorList>
            <person name="Varga T."/>
            <person name="Krizsan K."/>
            <person name="Foldi C."/>
            <person name="Dima B."/>
            <person name="Sanchez-Garcia M."/>
            <person name="Sanchez-Ramirez S."/>
            <person name="Szollosi G.J."/>
            <person name="Szarkandi J.G."/>
            <person name="Papp V."/>
            <person name="Albert L."/>
            <person name="Andreopoulos W."/>
            <person name="Angelini C."/>
            <person name="Antonin V."/>
            <person name="Barry K.W."/>
            <person name="Bougher N.L."/>
            <person name="Buchanan P."/>
            <person name="Buyck B."/>
            <person name="Bense V."/>
            <person name="Catcheside P."/>
            <person name="Chovatia M."/>
            <person name="Cooper J."/>
            <person name="Damon W."/>
            <person name="Desjardin D."/>
            <person name="Finy P."/>
            <person name="Geml J."/>
            <person name="Haridas S."/>
            <person name="Hughes K."/>
            <person name="Justo A."/>
            <person name="Karasinski D."/>
            <person name="Kautmanova I."/>
            <person name="Kiss B."/>
            <person name="Kocsube S."/>
            <person name="Kotiranta H."/>
            <person name="LaButti K.M."/>
            <person name="Lechner B.E."/>
            <person name="Liimatainen K."/>
            <person name="Lipzen A."/>
            <person name="Lukacs Z."/>
            <person name="Mihaltcheva S."/>
            <person name="Morgado L.N."/>
            <person name="Niskanen T."/>
            <person name="Noordeloos M.E."/>
            <person name="Ohm R.A."/>
            <person name="Ortiz-Santana B."/>
            <person name="Ovrebo C."/>
            <person name="Racz N."/>
            <person name="Riley R."/>
            <person name="Savchenko A."/>
            <person name="Shiryaev A."/>
            <person name="Soop K."/>
            <person name="Spirin V."/>
            <person name="Szebenyi C."/>
            <person name="Tomsovsky M."/>
            <person name="Tulloss R.E."/>
            <person name="Uehling J."/>
            <person name="Grigoriev I.V."/>
            <person name="Vagvolgyi C."/>
            <person name="Papp T."/>
            <person name="Martin F.M."/>
            <person name="Miettinen O."/>
            <person name="Hibbett D.S."/>
            <person name="Nagy L.G."/>
        </authorList>
    </citation>
    <scope>NUCLEOTIDE SEQUENCE [LARGE SCALE GENOMIC DNA]</scope>
    <source>
        <strain evidence="5 6">HHB13444</strain>
    </source>
</reference>
<dbReference type="PANTHER" id="PTHR35897:SF1">
    <property type="entry name" value="METHYLTRANSFERASE AUSD"/>
    <property type="match status" value="1"/>
</dbReference>
<dbReference type="AlphaFoldDB" id="A0A5C3PQP4"/>
<accession>A0A5C3PQP4</accession>
<sequence length="301" mass="33575">MLEAWNKSALDDSFYTPDDEEKAFMKVVTGIESDEELRAHIVSVQSKAFSIYRYPCIRIFEFLRRLKMARLPAYPDLLRLRTERSDAILLDLGCCFGNDVRKAVLDGFPVQNVIASDLQPQFWELGHELFRSTPSTFPARFVAGDVLDTSFVSYSSPLPTTVESPSGGAPMLSSVTSLNELKGHVSAIFTGAFFHLFTFEQQTHIARLLAGLLSPLPGSMLFGVQGGRTVKSLWTPGQGTQMHGHSPESWREMWEGIFEEAGVKVVVKAALRKEIGGDDFFGTWPGNTDPYQVLEWSVTRV</sequence>
<evidence type="ECO:0008006" key="7">
    <source>
        <dbReference type="Google" id="ProtNLM"/>
    </source>
</evidence>
<dbReference type="InParanoid" id="A0A5C3PQP4"/>
<keyword evidence="6" id="KW-1185">Reference proteome</keyword>
<name>A0A5C3PQP4_9APHY</name>
<dbReference type="STRING" id="1314778.A0A5C3PQP4"/>
<gene>
    <name evidence="5" type="ORF">K466DRAFT_481591</name>
</gene>
<dbReference type="PANTHER" id="PTHR35897">
    <property type="entry name" value="METHYLTRANSFERASE AUSD"/>
    <property type="match status" value="1"/>
</dbReference>
<evidence type="ECO:0000313" key="6">
    <source>
        <dbReference type="Proteomes" id="UP000308197"/>
    </source>
</evidence>
<dbReference type="InterPro" id="IPR051654">
    <property type="entry name" value="Meroterpenoid_MTases"/>
</dbReference>
<comment type="pathway">
    <text evidence="1">Secondary metabolite biosynthesis.</text>
</comment>